<accession>A0A1X6MU75</accession>
<dbReference type="AlphaFoldDB" id="A0A1X6MU75"/>
<dbReference type="RefSeq" id="XP_024336719.1">
    <property type="nucleotide sequence ID" value="XM_024477084.1"/>
</dbReference>
<dbReference type="Proteomes" id="UP000194127">
    <property type="component" value="Unassembled WGS sequence"/>
</dbReference>
<organism evidence="1 2">
    <name type="scientific">Postia placenta MAD-698-R-SB12</name>
    <dbReference type="NCBI Taxonomy" id="670580"/>
    <lineage>
        <taxon>Eukaryota</taxon>
        <taxon>Fungi</taxon>
        <taxon>Dikarya</taxon>
        <taxon>Basidiomycota</taxon>
        <taxon>Agaricomycotina</taxon>
        <taxon>Agaricomycetes</taxon>
        <taxon>Polyporales</taxon>
        <taxon>Adustoporiaceae</taxon>
        <taxon>Rhodonia</taxon>
    </lineage>
</organism>
<keyword evidence="2" id="KW-1185">Reference proteome</keyword>
<evidence type="ECO:0000313" key="1">
    <source>
        <dbReference type="EMBL" id="OSX59925.1"/>
    </source>
</evidence>
<sequence>MDDEISDSPPTFSVMYAVVFSDLRAAFKRASERKIHQCSMDLCLIALSVRYGKFTYDSFWIVWIEEGRYHLWVDRTGYLFDAFVPSVSHTTTPAQSFAGVLIKLREIARPRRAPLAFGSHKGKPGIEVGLTLTKVLQKLPAFNTVVLVQEPQSAQLFFVNTTLLRERCSLRDSERAQQPPGCATDPWMPAPPARVLAALSELCRDSLLARTFPPTANAVLSLSPTLEITDIVPLAAYLLEYPVAYVPCSEEQTSFLAGAALDVYECTFQAAEAHIVLKFSCPSGIGELHPELSAGRLAESLKHRFGLRLRAAGLPDNLIVQHHMKTYDRVSL</sequence>
<protein>
    <submittedName>
        <fullName evidence="1">Uncharacterized protein</fullName>
    </submittedName>
</protein>
<gene>
    <name evidence="1" type="ORF">POSPLADRAFT_1035417</name>
</gene>
<reference evidence="1 2" key="1">
    <citation type="submission" date="2017-04" db="EMBL/GenBank/DDBJ databases">
        <title>Genome Sequence of the Model Brown-Rot Fungus Postia placenta SB12.</title>
        <authorList>
            <consortium name="DOE Joint Genome Institute"/>
            <person name="Gaskell J."/>
            <person name="Kersten P."/>
            <person name="Larrondo L.F."/>
            <person name="Canessa P."/>
            <person name="Martinez D."/>
            <person name="Hibbett D."/>
            <person name="Schmoll M."/>
            <person name="Kubicek C.P."/>
            <person name="Martinez A.T."/>
            <person name="Yadav J."/>
            <person name="Master E."/>
            <person name="Magnuson J.K."/>
            <person name="James T."/>
            <person name="Yaver D."/>
            <person name="Berka R."/>
            <person name="Labutti K."/>
            <person name="Lipzen A."/>
            <person name="Aerts A."/>
            <person name="Barry K."/>
            <person name="Henrissat B."/>
            <person name="Blanchette R."/>
            <person name="Grigoriev I."/>
            <person name="Cullen D."/>
        </authorList>
    </citation>
    <scope>NUCLEOTIDE SEQUENCE [LARGE SCALE GENOMIC DNA]</scope>
    <source>
        <strain evidence="1 2">MAD-698-R-SB12</strain>
    </source>
</reference>
<proteinExistence type="predicted"/>
<dbReference type="GeneID" id="36322034"/>
<evidence type="ECO:0000313" key="2">
    <source>
        <dbReference type="Proteomes" id="UP000194127"/>
    </source>
</evidence>
<name>A0A1X6MU75_9APHY</name>
<dbReference type="OrthoDB" id="3267419at2759"/>
<dbReference type="EMBL" id="KZ110601">
    <property type="protein sequence ID" value="OSX59925.1"/>
    <property type="molecule type" value="Genomic_DNA"/>
</dbReference>